<sequence length="148" mass="16667">MEVSVSDGIAVMALGLSLYTIWRQHGLDKLNRRLNALLIDKEEAESLASQRADLSAEFRSRARNNYELRVFNRGRGVARQVQMEVQSGEELFHRGDLTRKLPYPSLDVHQSFSVLAAVHMQSPRRATVRLVWDDDAGGGEKVVTADVF</sequence>
<accession>A0ABQ2K0U2</accession>
<reference evidence="2" key="1">
    <citation type="journal article" date="2019" name="Int. J. Syst. Evol. Microbiol.">
        <title>The Global Catalogue of Microorganisms (GCM) 10K type strain sequencing project: providing services to taxonomists for standard genome sequencing and annotation.</title>
        <authorList>
            <consortium name="The Broad Institute Genomics Platform"/>
            <consortium name="The Broad Institute Genome Sequencing Center for Infectious Disease"/>
            <person name="Wu L."/>
            <person name="Ma J."/>
        </authorList>
    </citation>
    <scope>NUCLEOTIDE SEQUENCE [LARGE SCALE GENOMIC DNA]</scope>
    <source>
        <strain evidence="2">CGMCC 1.6784</strain>
    </source>
</reference>
<dbReference type="Proteomes" id="UP000605099">
    <property type="component" value="Unassembled WGS sequence"/>
</dbReference>
<proteinExistence type="predicted"/>
<organism evidence="1 2">
    <name type="scientific">Novosphingobium indicum</name>
    <dbReference type="NCBI Taxonomy" id="462949"/>
    <lineage>
        <taxon>Bacteria</taxon>
        <taxon>Pseudomonadati</taxon>
        <taxon>Pseudomonadota</taxon>
        <taxon>Alphaproteobacteria</taxon>
        <taxon>Sphingomonadales</taxon>
        <taxon>Sphingomonadaceae</taxon>
        <taxon>Novosphingobium</taxon>
    </lineage>
</organism>
<name>A0ABQ2K0U2_9SPHN</name>
<evidence type="ECO:0000313" key="1">
    <source>
        <dbReference type="EMBL" id="GGN63080.1"/>
    </source>
</evidence>
<dbReference type="EMBL" id="BMLK01000063">
    <property type="protein sequence ID" value="GGN63080.1"/>
    <property type="molecule type" value="Genomic_DNA"/>
</dbReference>
<protein>
    <submittedName>
        <fullName evidence="1">Uncharacterized protein</fullName>
    </submittedName>
</protein>
<dbReference type="RefSeq" id="WP_188823918.1">
    <property type="nucleotide sequence ID" value="NZ_BMLK01000063.1"/>
</dbReference>
<keyword evidence="2" id="KW-1185">Reference proteome</keyword>
<comment type="caution">
    <text evidence="1">The sequence shown here is derived from an EMBL/GenBank/DDBJ whole genome shotgun (WGS) entry which is preliminary data.</text>
</comment>
<gene>
    <name evidence="1" type="ORF">GCM10011349_47340</name>
</gene>
<evidence type="ECO:0000313" key="2">
    <source>
        <dbReference type="Proteomes" id="UP000605099"/>
    </source>
</evidence>